<dbReference type="SUPFAM" id="SSF47986">
    <property type="entry name" value="DEATH domain"/>
    <property type="match status" value="1"/>
</dbReference>
<dbReference type="GO" id="GO:0006508">
    <property type="term" value="P:proteolysis"/>
    <property type="evidence" value="ECO:0007669"/>
    <property type="project" value="UniProtKB-KW"/>
</dbReference>
<evidence type="ECO:0000256" key="11">
    <source>
        <dbReference type="ARBA" id="ARBA00023198"/>
    </source>
</evidence>
<keyword evidence="8" id="KW-0378">Hydrolase</keyword>
<evidence type="ECO:0000256" key="9">
    <source>
        <dbReference type="ARBA" id="ARBA00022737"/>
    </source>
</evidence>
<evidence type="ECO:0000313" key="15">
    <source>
        <dbReference type="Ensembl" id="ENSPKIP00000028558.1"/>
    </source>
</evidence>
<reference evidence="15" key="2">
    <citation type="submission" date="2025-09" db="UniProtKB">
        <authorList>
            <consortium name="Ensembl"/>
        </authorList>
    </citation>
    <scope>IDENTIFICATION</scope>
</reference>
<sequence length="766" mass="85585">MRKKSRKRAASEMSPERLSGCRVTEEGYSFLASALRTNLTNLTELNLVYYQPGDSRVKLLSVVLKDFSCKLEMLNAPLQKVDQCGVTKQCCPVLASALKSNPSLLRELSLSHNDLQDSGVKLLSAGLGDSHCKLEILRLAGCSVTEEGCSSLASALRSNPSHLRELDLSYNHPGDSGVKLLSAVLEDPSCKLEKLKLDRCELTETCCEALASVLRSKFSPLQELHLSNNDLRDSGVKLLSAGLRDSHCKLKILRLAGCSVTKKGCSSLASALRSNPSHLRELDLSYNHPGDSGVKRFSAVLEGLSCKLEKLKLSSCRVSGKGCLFLASALKSNPSHLRELDLRYNQPGESGLKLISFVQKDPRCKLQMLRSNMEDTTKLMESEKPSSLQHSVTVAWNWMPELVSGNKHLFIPDVVETSNMREYRFQAKHPGRFFCCVTGLVFVMESSGEVIYSFCSWEIAPKALGNCGLAGPLFNIECPQGTLKELHLPHCEMSSADENLAVAHVTKDNMEILWPQEVTDTHVVISVTGLSIFTVIMRKIFPVVRGQVLLLLRPIDKILNVFLLPLNVPPDQVHQQELQRQNILIPTSSKCTFIHNERYRMSSDEEAIRWIQPEIEEFECDFDPTIHPTFEVQLNRDVVEVELSVLEEKSGKVVWRRIVNLRGAVSPSPSTTDTAHRQVVSHHSGVAFVDQHRKAIIQKVSLIDPILDDLHEHIGEEKYNNIRAASTSQERMRRLYEVLNSDELKKLFFDSLKKKESSLVLELLGL</sequence>
<dbReference type="PANTHER" id="PTHR24106">
    <property type="entry name" value="NACHT, LRR AND CARD DOMAINS-CONTAINING"/>
    <property type="match status" value="1"/>
</dbReference>
<dbReference type="GO" id="GO:0042981">
    <property type="term" value="P:regulation of apoptotic process"/>
    <property type="evidence" value="ECO:0007669"/>
    <property type="project" value="InterPro"/>
</dbReference>
<keyword evidence="4" id="KW-0963">Cytoplasm</keyword>
<dbReference type="CDD" id="cd08330">
    <property type="entry name" value="CARD_ASC_NALP1"/>
    <property type="match status" value="1"/>
</dbReference>
<dbReference type="Gene3D" id="1.10.533.10">
    <property type="entry name" value="Death Domain, Fas"/>
    <property type="match status" value="1"/>
</dbReference>
<keyword evidence="9" id="KW-0677">Repeat</keyword>
<keyword evidence="10" id="KW-0391">Immunity</keyword>
<evidence type="ECO:0000256" key="5">
    <source>
        <dbReference type="ARBA" id="ARBA00022588"/>
    </source>
</evidence>
<accession>A0A3B3SDP4</accession>
<comment type="similarity">
    <text evidence="13">Belongs to the NOD1-NOD2 family.</text>
</comment>
<dbReference type="Gene3D" id="3.80.10.10">
    <property type="entry name" value="Ribonuclease Inhibitor"/>
    <property type="match status" value="3"/>
</dbReference>
<dbReference type="GO" id="GO:0006954">
    <property type="term" value="P:inflammatory response"/>
    <property type="evidence" value="ECO:0007669"/>
    <property type="project" value="UniProtKB-KW"/>
</dbReference>
<keyword evidence="5" id="KW-0399">Innate immunity</keyword>
<dbReference type="PROSITE" id="PS51830">
    <property type="entry name" value="FIIND"/>
    <property type="match status" value="1"/>
</dbReference>
<dbReference type="AlphaFoldDB" id="A0A3B3SDP4"/>
<name>A0A3B3SDP4_9TELE</name>
<dbReference type="GO" id="GO:0012501">
    <property type="term" value="P:programmed cell death"/>
    <property type="evidence" value="ECO:0007669"/>
    <property type="project" value="UniProtKB-KW"/>
</dbReference>
<keyword evidence="12" id="KW-1271">Inflammasome</keyword>
<dbReference type="GO" id="GO:0008233">
    <property type="term" value="F:peptidase activity"/>
    <property type="evidence" value="ECO:0007669"/>
    <property type="project" value="UniProtKB-KW"/>
</dbReference>
<dbReference type="InterPro" id="IPR051261">
    <property type="entry name" value="NLR"/>
</dbReference>
<dbReference type="Pfam" id="PF00619">
    <property type="entry name" value="CARD"/>
    <property type="match status" value="1"/>
</dbReference>
<dbReference type="GO" id="GO:0016323">
    <property type="term" value="C:basolateral plasma membrane"/>
    <property type="evidence" value="ECO:0007669"/>
    <property type="project" value="UniProtKB-SubCell"/>
</dbReference>
<evidence type="ECO:0000256" key="6">
    <source>
        <dbReference type="ARBA" id="ARBA00022590"/>
    </source>
</evidence>
<evidence type="ECO:0000256" key="13">
    <source>
        <dbReference type="ARBA" id="ARBA00038296"/>
    </source>
</evidence>
<dbReference type="FunFam" id="3.80.10.10:FF:000782">
    <property type="entry name" value="Si:ch211-196h16.4"/>
    <property type="match status" value="1"/>
</dbReference>
<dbReference type="SMART" id="SM00368">
    <property type="entry name" value="LRR_RI"/>
    <property type="match status" value="9"/>
</dbReference>
<evidence type="ECO:0000259" key="14">
    <source>
        <dbReference type="PROSITE" id="PS51830"/>
    </source>
</evidence>
<dbReference type="GeneTree" id="ENSGT01150000286927"/>
<evidence type="ECO:0000256" key="7">
    <source>
        <dbReference type="ARBA" id="ARBA00022614"/>
    </source>
</evidence>
<evidence type="ECO:0000256" key="8">
    <source>
        <dbReference type="ARBA" id="ARBA00022670"/>
    </source>
</evidence>
<dbReference type="SUPFAM" id="SSF52047">
    <property type="entry name" value="RNI-like"/>
    <property type="match status" value="1"/>
</dbReference>
<organism evidence="15 16">
    <name type="scientific">Paramormyrops kingsleyae</name>
    <dbReference type="NCBI Taxonomy" id="1676925"/>
    <lineage>
        <taxon>Eukaryota</taxon>
        <taxon>Metazoa</taxon>
        <taxon>Chordata</taxon>
        <taxon>Craniata</taxon>
        <taxon>Vertebrata</taxon>
        <taxon>Euteleostomi</taxon>
        <taxon>Actinopterygii</taxon>
        <taxon>Neopterygii</taxon>
        <taxon>Teleostei</taxon>
        <taxon>Osteoglossocephala</taxon>
        <taxon>Osteoglossomorpha</taxon>
        <taxon>Osteoglossiformes</taxon>
        <taxon>Mormyridae</taxon>
        <taxon>Paramormyrops</taxon>
    </lineage>
</organism>
<dbReference type="Ensembl" id="ENSPKIT00000009339.1">
    <property type="protein sequence ID" value="ENSPKIP00000028558.1"/>
    <property type="gene ID" value="ENSPKIG00000010159.1"/>
</dbReference>
<keyword evidence="7" id="KW-0433">Leucine-rich repeat</keyword>
<evidence type="ECO:0000313" key="16">
    <source>
        <dbReference type="Proteomes" id="UP000261540"/>
    </source>
</evidence>
<evidence type="ECO:0000256" key="2">
    <source>
        <dbReference type="ARBA" id="ARBA00004187"/>
    </source>
</evidence>
<dbReference type="InterPro" id="IPR011029">
    <property type="entry name" value="DEATH-like_dom_sf"/>
</dbReference>
<proteinExistence type="inferred from homology"/>
<evidence type="ECO:0000256" key="1">
    <source>
        <dbReference type="ARBA" id="ARBA00004110"/>
    </source>
</evidence>
<dbReference type="InterPro" id="IPR033516">
    <property type="entry name" value="CARD8/ASC/NALP1_CARD"/>
</dbReference>
<dbReference type="InterPro" id="IPR001315">
    <property type="entry name" value="CARD"/>
</dbReference>
<dbReference type="FunFam" id="3.80.10.10:FF:000100">
    <property type="entry name" value="Si:dkey-11n14.1"/>
    <property type="match status" value="1"/>
</dbReference>
<dbReference type="InterPro" id="IPR025307">
    <property type="entry name" value="FIIND_dom"/>
</dbReference>
<dbReference type="InterPro" id="IPR001611">
    <property type="entry name" value="Leu-rich_rpt"/>
</dbReference>
<protein>
    <recommendedName>
        <fullName evidence="14">FIIND domain-containing protein</fullName>
    </recommendedName>
</protein>
<evidence type="ECO:0000256" key="3">
    <source>
        <dbReference type="ARBA" id="ARBA00004193"/>
    </source>
</evidence>
<dbReference type="GO" id="GO:0061702">
    <property type="term" value="C:canonical inflammasome complex"/>
    <property type="evidence" value="ECO:0007669"/>
    <property type="project" value="UniProtKB-SubCell"/>
</dbReference>
<comment type="subcellular location">
    <subcellularLocation>
        <location evidence="2">Basolateral cell membrane</location>
    </subcellularLocation>
    <subcellularLocation>
        <location evidence="3">Cell membrane</location>
        <topology evidence="3">Lipid-anchor</topology>
    </subcellularLocation>
    <subcellularLocation>
        <location evidence="1">Inflammasome</location>
    </subcellularLocation>
</comment>
<dbReference type="GO" id="GO:0045087">
    <property type="term" value="P:innate immune response"/>
    <property type="evidence" value="ECO:0007669"/>
    <property type="project" value="UniProtKB-KW"/>
</dbReference>
<evidence type="ECO:0000256" key="12">
    <source>
        <dbReference type="ARBA" id="ARBA00023233"/>
    </source>
</evidence>
<keyword evidence="16" id="KW-1185">Reference proteome</keyword>
<dbReference type="Pfam" id="PF13553">
    <property type="entry name" value="FIIND"/>
    <property type="match status" value="1"/>
</dbReference>
<dbReference type="Proteomes" id="UP000261540">
    <property type="component" value="Unplaced"/>
</dbReference>
<dbReference type="Pfam" id="PF13516">
    <property type="entry name" value="LRR_6"/>
    <property type="match status" value="8"/>
</dbReference>
<dbReference type="STRING" id="1676925.ENSPKIP00000028558"/>
<dbReference type="InterPro" id="IPR032675">
    <property type="entry name" value="LRR_dom_sf"/>
</dbReference>
<evidence type="ECO:0000256" key="10">
    <source>
        <dbReference type="ARBA" id="ARBA00022859"/>
    </source>
</evidence>
<keyword evidence="6" id="KW-1210">Necrosis</keyword>
<dbReference type="Pfam" id="PF23679">
    <property type="entry name" value="UPA-FIIND"/>
    <property type="match status" value="1"/>
</dbReference>
<reference evidence="15" key="1">
    <citation type="submission" date="2025-08" db="UniProtKB">
        <authorList>
            <consortium name="Ensembl"/>
        </authorList>
    </citation>
    <scope>IDENTIFICATION</scope>
</reference>
<keyword evidence="8" id="KW-0645">Protease</keyword>
<evidence type="ECO:0000256" key="4">
    <source>
        <dbReference type="ARBA" id="ARBA00022490"/>
    </source>
</evidence>
<keyword evidence="11" id="KW-0395">Inflammatory response</keyword>
<dbReference type="CDD" id="cd00116">
    <property type="entry name" value="LRR_RI"/>
    <property type="match status" value="1"/>
</dbReference>
<feature type="domain" description="FIIND" evidence="14">
    <location>
        <begin position="404"/>
        <end position="673"/>
    </location>
</feature>